<dbReference type="NCBIfam" id="TIGR03425">
    <property type="entry name" value="urea_degr_2"/>
    <property type="match status" value="1"/>
</dbReference>
<dbReference type="EMBL" id="PXYT01000005">
    <property type="protein sequence ID" value="PSR31037.1"/>
    <property type="molecule type" value="Genomic_DNA"/>
</dbReference>
<proteinExistence type="predicted"/>
<sequence>MSDILWSHTLRPGGKWSGVISRGKLIKVTALDAGACLSMLLYNAWDRTERYNMPDTLKAQHVVFLTAGNILMTDNGRAMASIVDDTLGWHDTIGGYSSRRHIDSHFGKTRYQDQRNEWFRSAEENFSVELVRNALDRRDLTAPVNLFAKVSPDSEGHLTFDVNHCPPGSHVTLRTEMDVLIIFSNTPHPLDPRLPYPAAQVRLNIQTADPIDEKEDLCVGHCSENRRAFENTWAYCQLGR</sequence>
<gene>
    <name evidence="2" type="ORF">C7B43_03730</name>
</gene>
<accession>A0A2T2X9A7</accession>
<reference evidence="2 3" key="1">
    <citation type="journal article" date="2014" name="BMC Genomics">
        <title>Comparison of environmental and isolate Sulfobacillus genomes reveals diverse carbon, sulfur, nitrogen, and hydrogen metabolisms.</title>
        <authorList>
            <person name="Justice N.B."/>
            <person name="Norman A."/>
            <person name="Brown C.T."/>
            <person name="Singh A."/>
            <person name="Thomas B.C."/>
            <person name="Banfield J.F."/>
        </authorList>
    </citation>
    <scope>NUCLEOTIDE SEQUENCE [LARGE SCALE GENOMIC DNA]</scope>
    <source>
        <strain evidence="2">AMDSBA1</strain>
    </source>
</reference>
<feature type="domain" description="DUF1989" evidence="1">
    <location>
        <begin position="9"/>
        <end position="180"/>
    </location>
</feature>
<dbReference type="InterPro" id="IPR017792">
    <property type="entry name" value="UAAP1"/>
</dbReference>
<dbReference type="AlphaFoldDB" id="A0A2T2X9A7"/>
<name>A0A2T2X9A7_9FIRM</name>
<dbReference type="Proteomes" id="UP000242699">
    <property type="component" value="Unassembled WGS sequence"/>
</dbReference>
<evidence type="ECO:0000313" key="2">
    <source>
        <dbReference type="EMBL" id="PSR31037.1"/>
    </source>
</evidence>
<dbReference type="PANTHER" id="PTHR31527:SF0">
    <property type="entry name" value="RE64534P"/>
    <property type="match status" value="1"/>
</dbReference>
<dbReference type="PANTHER" id="PTHR31527">
    <property type="entry name" value="RE64534P"/>
    <property type="match status" value="1"/>
</dbReference>
<protein>
    <submittedName>
        <fullName evidence="2">Urea carboxylase</fullName>
    </submittedName>
</protein>
<comment type="caution">
    <text evidence="2">The sequence shown here is derived from an EMBL/GenBank/DDBJ whole genome shotgun (WGS) entry which is preliminary data.</text>
</comment>
<evidence type="ECO:0000259" key="1">
    <source>
        <dbReference type="Pfam" id="PF09347"/>
    </source>
</evidence>
<organism evidence="2 3">
    <name type="scientific">Sulfobacillus benefaciens</name>
    <dbReference type="NCBI Taxonomy" id="453960"/>
    <lineage>
        <taxon>Bacteria</taxon>
        <taxon>Bacillati</taxon>
        <taxon>Bacillota</taxon>
        <taxon>Clostridia</taxon>
        <taxon>Eubacteriales</taxon>
        <taxon>Clostridiales Family XVII. Incertae Sedis</taxon>
        <taxon>Sulfobacillus</taxon>
    </lineage>
</organism>
<dbReference type="InterPro" id="IPR018959">
    <property type="entry name" value="DUF1989"/>
</dbReference>
<dbReference type="Pfam" id="PF09347">
    <property type="entry name" value="DUF1989"/>
    <property type="match status" value="1"/>
</dbReference>
<evidence type="ECO:0000313" key="3">
    <source>
        <dbReference type="Proteomes" id="UP000242699"/>
    </source>
</evidence>